<keyword evidence="3" id="KW-0444">Lipid biosynthesis</keyword>
<dbReference type="Proteomes" id="UP000266861">
    <property type="component" value="Unassembled WGS sequence"/>
</dbReference>
<dbReference type="GO" id="GO:0006633">
    <property type="term" value="P:fatty acid biosynthetic process"/>
    <property type="evidence" value="ECO:0007669"/>
    <property type="project" value="UniProtKB-KW"/>
</dbReference>
<organism evidence="14 15">
    <name type="scientific">Diversispora epigaea</name>
    <dbReference type="NCBI Taxonomy" id="1348612"/>
    <lineage>
        <taxon>Eukaryota</taxon>
        <taxon>Fungi</taxon>
        <taxon>Fungi incertae sedis</taxon>
        <taxon>Mucoromycota</taxon>
        <taxon>Glomeromycotina</taxon>
        <taxon>Glomeromycetes</taxon>
        <taxon>Diversisporales</taxon>
        <taxon>Diversisporaceae</taxon>
        <taxon>Diversispora</taxon>
    </lineage>
</organism>
<evidence type="ECO:0000313" key="15">
    <source>
        <dbReference type="Proteomes" id="UP000266861"/>
    </source>
</evidence>
<comment type="subcellular location">
    <subcellularLocation>
        <location evidence="1">Mitochondrion</location>
    </subcellularLocation>
</comment>
<name>A0A397G6C1_9GLOM</name>
<evidence type="ECO:0000313" key="14">
    <source>
        <dbReference type="EMBL" id="RHZ45394.1"/>
    </source>
</evidence>
<dbReference type="CDD" id="cd08290">
    <property type="entry name" value="ETR"/>
    <property type="match status" value="1"/>
</dbReference>
<dbReference type="Pfam" id="PF00107">
    <property type="entry name" value="ADH_zinc_N"/>
    <property type="match status" value="1"/>
</dbReference>
<comment type="similarity">
    <text evidence="2">Belongs to the zinc-containing alcohol dehydrogenase family. Quinone oxidoreductase subfamily.</text>
</comment>
<accession>A0A397G6C1</accession>
<dbReference type="Gene3D" id="3.90.180.10">
    <property type="entry name" value="Medium-chain alcohol dehydrogenases, catalytic domain"/>
    <property type="match status" value="1"/>
</dbReference>
<keyword evidence="6" id="KW-0809">Transit peptide</keyword>
<evidence type="ECO:0000256" key="3">
    <source>
        <dbReference type="ARBA" id="ARBA00022516"/>
    </source>
</evidence>
<dbReference type="InterPro" id="IPR020843">
    <property type="entry name" value="ER"/>
</dbReference>
<dbReference type="SUPFAM" id="SSF50129">
    <property type="entry name" value="GroES-like"/>
    <property type="match status" value="1"/>
</dbReference>
<sequence>MIKITGTPGFKFLSLKPKSSILFNIMKSKRWLSSNIEPQAKAAVFNKHGDPQEVLKVMTYKLSPLTPSTLHLKFLAAPINPSDINQIEGVYPIKPLFRNSLGDKTFEDDQKVAIGGNEGVAEVIAVGENIKDIKVGDWVIMNNSAFGTWRTYAEAKPDEVLRIPHEGISLIQAATLSVNPCTAYRMLKDFVNLKEGDFVIQNGANSAVGQFVIQMAKAWNINTINIIRDRPNLQELANHLKSLGATYVISDKDIQKRKKDEFEWYKAVENKGIVLGLNCVGGKIATYMTKLLRDSSLIVTYGAMSRQPLTIPASQLIFKDLKYVGFWISNWNKINPKEKRLEMLNEIINLIKQGKLETSVCNENLWGKDDIHGDQHKILEVLKKATEDFKYSKQIVKMV</sequence>
<dbReference type="InterPro" id="IPR051034">
    <property type="entry name" value="Mito_Enoyl-ACP_Reductase"/>
</dbReference>
<evidence type="ECO:0000256" key="7">
    <source>
        <dbReference type="ARBA" id="ARBA00023002"/>
    </source>
</evidence>
<feature type="domain" description="Enoyl reductase (ER)" evidence="13">
    <location>
        <begin position="49"/>
        <end position="396"/>
    </location>
</feature>
<dbReference type="GO" id="GO:0141148">
    <property type="term" value="F:enoyl-[acyl-carrier-protein] reductase (NADPH) activity"/>
    <property type="evidence" value="ECO:0007669"/>
    <property type="project" value="UniProtKB-EC"/>
</dbReference>
<evidence type="ECO:0000256" key="9">
    <source>
        <dbReference type="ARBA" id="ARBA00023128"/>
    </source>
</evidence>
<evidence type="ECO:0000256" key="12">
    <source>
        <dbReference type="ARBA" id="ARBA00048843"/>
    </source>
</evidence>
<dbReference type="OrthoDB" id="7482721at2759"/>
<evidence type="ECO:0000256" key="4">
    <source>
        <dbReference type="ARBA" id="ARBA00022832"/>
    </source>
</evidence>
<comment type="catalytic activity">
    <reaction evidence="12">
        <text>a 2,3-saturated acyl-[ACP] + NADP(+) = a (2E)-enoyl-[ACP] + NADPH + H(+)</text>
        <dbReference type="Rhea" id="RHEA:22564"/>
        <dbReference type="Rhea" id="RHEA-COMP:9925"/>
        <dbReference type="Rhea" id="RHEA-COMP:9926"/>
        <dbReference type="ChEBI" id="CHEBI:15378"/>
        <dbReference type="ChEBI" id="CHEBI:57783"/>
        <dbReference type="ChEBI" id="CHEBI:58349"/>
        <dbReference type="ChEBI" id="CHEBI:78784"/>
        <dbReference type="ChEBI" id="CHEBI:78785"/>
        <dbReference type="EC" id="1.3.1.104"/>
    </reaction>
</comment>
<protein>
    <recommendedName>
        <fullName evidence="11">enoyl-[acyl-carrier-protein] reductase</fullName>
        <ecNumber evidence="11">1.3.1.104</ecNumber>
    </recommendedName>
</protein>
<dbReference type="InterPro" id="IPR011032">
    <property type="entry name" value="GroES-like_sf"/>
</dbReference>
<dbReference type="InterPro" id="IPR013154">
    <property type="entry name" value="ADH-like_N"/>
</dbReference>
<comment type="caution">
    <text evidence="14">The sequence shown here is derived from an EMBL/GenBank/DDBJ whole genome shotgun (WGS) entry which is preliminary data.</text>
</comment>
<dbReference type="InterPro" id="IPR013149">
    <property type="entry name" value="ADH-like_C"/>
</dbReference>
<keyword evidence="9" id="KW-0496">Mitochondrion</keyword>
<evidence type="ECO:0000256" key="8">
    <source>
        <dbReference type="ARBA" id="ARBA00023098"/>
    </source>
</evidence>
<evidence type="ECO:0000256" key="1">
    <source>
        <dbReference type="ARBA" id="ARBA00004173"/>
    </source>
</evidence>
<dbReference type="FunFam" id="3.40.50.720:FF:000112">
    <property type="entry name" value="Enoyl-[acyl-carrier-protein] reductase 1, mitochondrial"/>
    <property type="match status" value="1"/>
</dbReference>
<evidence type="ECO:0000256" key="10">
    <source>
        <dbReference type="ARBA" id="ARBA00023160"/>
    </source>
</evidence>
<dbReference type="GO" id="GO:0005739">
    <property type="term" value="C:mitochondrion"/>
    <property type="evidence" value="ECO:0007669"/>
    <property type="project" value="UniProtKB-SubCell"/>
</dbReference>
<keyword evidence="4" id="KW-0276">Fatty acid metabolism</keyword>
<dbReference type="EC" id="1.3.1.104" evidence="11"/>
<dbReference type="Gene3D" id="3.40.50.720">
    <property type="entry name" value="NAD(P)-binding Rossmann-like Domain"/>
    <property type="match status" value="1"/>
</dbReference>
<keyword evidence="15" id="KW-1185">Reference proteome</keyword>
<keyword evidence="8" id="KW-0443">Lipid metabolism</keyword>
<proteinExistence type="inferred from homology"/>
<keyword evidence="5" id="KW-0521">NADP</keyword>
<dbReference type="STRING" id="1348612.A0A397G6C1"/>
<dbReference type="PANTHER" id="PTHR43981">
    <property type="entry name" value="ENOYL-[ACYL-CARRIER-PROTEIN] REDUCTASE, MITOCHONDRIAL"/>
    <property type="match status" value="1"/>
</dbReference>
<dbReference type="Pfam" id="PF08240">
    <property type="entry name" value="ADH_N"/>
    <property type="match status" value="1"/>
</dbReference>
<evidence type="ECO:0000256" key="11">
    <source>
        <dbReference type="ARBA" id="ARBA00038963"/>
    </source>
</evidence>
<keyword evidence="10" id="KW-0275">Fatty acid biosynthesis</keyword>
<gene>
    <name evidence="14" type="ORF">Glove_680g40</name>
</gene>
<evidence type="ECO:0000256" key="6">
    <source>
        <dbReference type="ARBA" id="ARBA00022946"/>
    </source>
</evidence>
<dbReference type="SMART" id="SM00829">
    <property type="entry name" value="PKS_ER"/>
    <property type="match status" value="1"/>
</dbReference>
<dbReference type="AlphaFoldDB" id="A0A397G6C1"/>
<evidence type="ECO:0000256" key="5">
    <source>
        <dbReference type="ARBA" id="ARBA00022857"/>
    </source>
</evidence>
<reference evidence="14 15" key="1">
    <citation type="submission" date="2018-08" db="EMBL/GenBank/DDBJ databases">
        <title>Genome and evolution of the arbuscular mycorrhizal fungus Diversispora epigaea (formerly Glomus versiforme) and its bacterial endosymbionts.</title>
        <authorList>
            <person name="Sun X."/>
            <person name="Fei Z."/>
            <person name="Harrison M."/>
        </authorList>
    </citation>
    <scope>NUCLEOTIDE SEQUENCE [LARGE SCALE GENOMIC DNA]</scope>
    <source>
        <strain evidence="14 15">IT104</strain>
    </source>
</reference>
<dbReference type="InterPro" id="IPR036291">
    <property type="entry name" value="NAD(P)-bd_dom_sf"/>
</dbReference>
<evidence type="ECO:0000256" key="2">
    <source>
        <dbReference type="ARBA" id="ARBA00010371"/>
    </source>
</evidence>
<keyword evidence="7" id="KW-0560">Oxidoreductase</keyword>
<dbReference type="EMBL" id="PQFF01000549">
    <property type="protein sequence ID" value="RHZ45394.1"/>
    <property type="molecule type" value="Genomic_DNA"/>
</dbReference>
<evidence type="ECO:0000259" key="13">
    <source>
        <dbReference type="SMART" id="SM00829"/>
    </source>
</evidence>
<dbReference type="SUPFAM" id="SSF51735">
    <property type="entry name" value="NAD(P)-binding Rossmann-fold domains"/>
    <property type="match status" value="1"/>
</dbReference>
<dbReference type="PANTHER" id="PTHR43981:SF2">
    <property type="entry name" value="ENOYL-[ACYL-CARRIER-PROTEIN] REDUCTASE, MITOCHONDRIAL"/>
    <property type="match status" value="1"/>
</dbReference>